<dbReference type="Proteomes" id="UP001233999">
    <property type="component" value="Unassembled WGS sequence"/>
</dbReference>
<evidence type="ECO:0000256" key="1">
    <source>
        <dbReference type="ARBA" id="ARBA00023157"/>
    </source>
</evidence>
<evidence type="ECO:0000256" key="2">
    <source>
        <dbReference type="PROSITE-ProRule" id="PRU00076"/>
    </source>
</evidence>
<sequence length="255" mass="28441">MLRMLVLVYLLVCCCSDKKLVTMANPESKQQSVKCGGEIRDVKGSIHTPGFPGPFPVPIRCQWVIDASESYFPNTSIVVYFTQLYVTTGLTFTEFAYYSKGSTPMGRQLVHTVTEENATRVHWIWTRSLFLVIDFSLDRLEGNHLRVMDNLLDVYGFNMTYEISGRENPVRPDSCNALLCSFLGNCYANKDYTHFGCSCFQGFSGPNCGQGPGCGPGRHVCENGASCFACQLDLLRISTGYGNTEKDMISSNFEQ</sequence>
<dbReference type="AlphaFoldDB" id="A0AAD8E8G4"/>
<evidence type="ECO:0000259" key="5">
    <source>
        <dbReference type="PROSITE" id="PS50026"/>
    </source>
</evidence>
<proteinExistence type="predicted"/>
<dbReference type="Gene3D" id="2.60.120.290">
    <property type="entry name" value="Spermadhesin, CUB domain"/>
    <property type="match status" value="1"/>
</dbReference>
<reference evidence="6" key="2">
    <citation type="submission" date="2023-05" db="EMBL/GenBank/DDBJ databases">
        <authorList>
            <person name="Fouks B."/>
        </authorList>
    </citation>
    <scope>NUCLEOTIDE SEQUENCE</scope>
    <source>
        <strain evidence="6">Stay&amp;Tobe</strain>
        <tissue evidence="6">Testes</tissue>
    </source>
</reference>
<comment type="caution">
    <text evidence="2">Lacks conserved residue(s) required for the propagation of feature annotation.</text>
</comment>
<dbReference type="EMBL" id="JASPKZ010008011">
    <property type="protein sequence ID" value="KAJ9581140.1"/>
    <property type="molecule type" value="Genomic_DNA"/>
</dbReference>
<comment type="caution">
    <text evidence="6">The sequence shown here is derived from an EMBL/GenBank/DDBJ whole genome shotgun (WGS) entry which is preliminary data.</text>
</comment>
<feature type="disulfide bond" evidence="2">
    <location>
        <begin position="199"/>
        <end position="208"/>
    </location>
</feature>
<feature type="domain" description="EGF-like" evidence="5">
    <location>
        <begin position="171"/>
        <end position="209"/>
    </location>
</feature>
<evidence type="ECO:0000259" key="4">
    <source>
        <dbReference type="PROSITE" id="PS01180"/>
    </source>
</evidence>
<keyword evidence="7" id="KW-1185">Reference proteome</keyword>
<dbReference type="PROSITE" id="PS50026">
    <property type="entry name" value="EGF_3"/>
    <property type="match status" value="1"/>
</dbReference>
<dbReference type="InterPro" id="IPR000859">
    <property type="entry name" value="CUB_dom"/>
</dbReference>
<dbReference type="PROSITE" id="PS01180">
    <property type="entry name" value="CUB"/>
    <property type="match status" value="1"/>
</dbReference>
<evidence type="ECO:0000256" key="3">
    <source>
        <dbReference type="SAM" id="SignalP"/>
    </source>
</evidence>
<feature type="chain" id="PRO_5041937920" evidence="3">
    <location>
        <begin position="17"/>
        <end position="255"/>
    </location>
</feature>
<feature type="non-terminal residue" evidence="6">
    <location>
        <position position="1"/>
    </location>
</feature>
<feature type="domain" description="CUB" evidence="4">
    <location>
        <begin position="35"/>
        <end position="164"/>
    </location>
</feature>
<feature type="signal peptide" evidence="3">
    <location>
        <begin position="1"/>
        <end position="16"/>
    </location>
</feature>
<feature type="disulfide bond" evidence="2">
    <location>
        <begin position="180"/>
        <end position="197"/>
    </location>
</feature>
<protein>
    <submittedName>
        <fullName evidence="6">Uncharacterized protein</fullName>
    </submittedName>
</protein>
<keyword evidence="3" id="KW-0732">Signal</keyword>
<dbReference type="PROSITE" id="PS01186">
    <property type="entry name" value="EGF_2"/>
    <property type="match status" value="1"/>
</dbReference>
<dbReference type="SUPFAM" id="SSF49854">
    <property type="entry name" value="Spermadhesin, CUB domain"/>
    <property type="match status" value="1"/>
</dbReference>
<gene>
    <name evidence="6" type="ORF">L9F63_023679</name>
</gene>
<reference evidence="6" key="1">
    <citation type="journal article" date="2023" name="IScience">
        <title>Live-bearing cockroach genome reveals convergent evolutionary mechanisms linked to viviparity in insects and beyond.</title>
        <authorList>
            <person name="Fouks B."/>
            <person name="Harrison M.C."/>
            <person name="Mikhailova A.A."/>
            <person name="Marchal E."/>
            <person name="English S."/>
            <person name="Carruthers M."/>
            <person name="Jennings E.C."/>
            <person name="Chiamaka E.L."/>
            <person name="Frigard R.A."/>
            <person name="Pippel M."/>
            <person name="Attardo G.M."/>
            <person name="Benoit J.B."/>
            <person name="Bornberg-Bauer E."/>
            <person name="Tobe S.S."/>
        </authorList>
    </citation>
    <scope>NUCLEOTIDE SEQUENCE</scope>
    <source>
        <strain evidence="6">Stay&amp;Tobe</strain>
    </source>
</reference>
<dbReference type="InterPro" id="IPR000742">
    <property type="entry name" value="EGF"/>
</dbReference>
<dbReference type="InterPro" id="IPR035914">
    <property type="entry name" value="Sperma_CUB_dom_sf"/>
</dbReference>
<evidence type="ECO:0000313" key="6">
    <source>
        <dbReference type="EMBL" id="KAJ9581140.1"/>
    </source>
</evidence>
<keyword evidence="1 2" id="KW-1015">Disulfide bond</keyword>
<accession>A0AAD8E8G4</accession>
<evidence type="ECO:0000313" key="7">
    <source>
        <dbReference type="Proteomes" id="UP001233999"/>
    </source>
</evidence>
<keyword evidence="2" id="KW-0245">EGF-like domain</keyword>
<organism evidence="6 7">
    <name type="scientific">Diploptera punctata</name>
    <name type="common">Pacific beetle cockroach</name>
    <dbReference type="NCBI Taxonomy" id="6984"/>
    <lineage>
        <taxon>Eukaryota</taxon>
        <taxon>Metazoa</taxon>
        <taxon>Ecdysozoa</taxon>
        <taxon>Arthropoda</taxon>
        <taxon>Hexapoda</taxon>
        <taxon>Insecta</taxon>
        <taxon>Pterygota</taxon>
        <taxon>Neoptera</taxon>
        <taxon>Polyneoptera</taxon>
        <taxon>Dictyoptera</taxon>
        <taxon>Blattodea</taxon>
        <taxon>Blaberoidea</taxon>
        <taxon>Blaberidae</taxon>
        <taxon>Diplopterinae</taxon>
        <taxon>Diploptera</taxon>
    </lineage>
</organism>
<name>A0AAD8E8G4_DIPPU</name>
<dbReference type="PROSITE" id="PS00022">
    <property type="entry name" value="EGF_1"/>
    <property type="match status" value="1"/>
</dbReference>